<protein>
    <submittedName>
        <fullName evidence="1">Uncharacterized protein</fullName>
    </submittedName>
</protein>
<reference evidence="1" key="2">
    <citation type="submission" date="2016-06" db="EMBL/GenBank/DDBJ databases">
        <title>The genome of a short-lived fish provides insights into sex chromosome evolution and the genetic control of aging.</title>
        <authorList>
            <person name="Reichwald K."/>
            <person name="Felder M."/>
            <person name="Petzold A."/>
            <person name="Koch P."/>
            <person name="Groth M."/>
            <person name="Platzer M."/>
        </authorList>
    </citation>
    <scope>NUCLEOTIDE SEQUENCE</scope>
    <source>
        <tissue evidence="1">Brain</tissue>
    </source>
</reference>
<reference evidence="1" key="1">
    <citation type="submission" date="2016-05" db="EMBL/GenBank/DDBJ databases">
        <authorList>
            <person name="Lavstsen T."/>
            <person name="Jespersen J.S."/>
        </authorList>
    </citation>
    <scope>NUCLEOTIDE SEQUENCE</scope>
    <source>
        <tissue evidence="1">Brain</tissue>
    </source>
</reference>
<evidence type="ECO:0000313" key="1">
    <source>
        <dbReference type="EMBL" id="SBQ56548.1"/>
    </source>
</evidence>
<name>A0A1A8FCL7_9TELE</name>
<dbReference type="EMBL" id="HAEB01010021">
    <property type="protein sequence ID" value="SBQ56548.1"/>
    <property type="molecule type" value="Transcribed_RNA"/>
</dbReference>
<gene>
    <name evidence="1" type="primary">Nfu_g_1_015691</name>
</gene>
<feature type="non-terminal residue" evidence="1">
    <location>
        <position position="88"/>
    </location>
</feature>
<organism evidence="1">
    <name type="scientific">Nothobranchius korthausae</name>
    <dbReference type="NCBI Taxonomy" id="1143690"/>
    <lineage>
        <taxon>Eukaryota</taxon>
        <taxon>Metazoa</taxon>
        <taxon>Chordata</taxon>
        <taxon>Craniata</taxon>
        <taxon>Vertebrata</taxon>
        <taxon>Euteleostomi</taxon>
        <taxon>Actinopterygii</taxon>
        <taxon>Neopterygii</taxon>
        <taxon>Teleostei</taxon>
        <taxon>Neoteleostei</taxon>
        <taxon>Acanthomorphata</taxon>
        <taxon>Ovalentaria</taxon>
        <taxon>Atherinomorphae</taxon>
        <taxon>Cyprinodontiformes</taxon>
        <taxon>Nothobranchiidae</taxon>
        <taxon>Nothobranchius</taxon>
    </lineage>
</organism>
<dbReference type="AlphaFoldDB" id="A0A1A8FCL7"/>
<proteinExistence type="predicted"/>
<sequence length="88" mass="9879">IKAEPSRPCRVSLMPINCRDLGVTQDWKGRQPLHIYRRLFQEGPSWTPDIPNLNGDVGVCRPTDGVSMCIIISKPKLGVKHPFTPTQN</sequence>
<accession>A0A1A8FCL7</accession>
<feature type="non-terminal residue" evidence="1">
    <location>
        <position position="1"/>
    </location>
</feature>